<feature type="region of interest" description="Disordered" evidence="1">
    <location>
        <begin position="352"/>
        <end position="379"/>
    </location>
</feature>
<evidence type="ECO:0000256" key="1">
    <source>
        <dbReference type="SAM" id="MobiDB-lite"/>
    </source>
</evidence>
<dbReference type="EMBL" id="JABFUD020000004">
    <property type="protein sequence ID" value="KAI5081279.1"/>
    <property type="molecule type" value="Genomic_DNA"/>
</dbReference>
<evidence type="ECO:0000313" key="3">
    <source>
        <dbReference type="Proteomes" id="UP000886520"/>
    </source>
</evidence>
<evidence type="ECO:0000313" key="2">
    <source>
        <dbReference type="EMBL" id="KAI5081279.1"/>
    </source>
</evidence>
<feature type="compositionally biased region" description="Low complexity" evidence="1">
    <location>
        <begin position="91"/>
        <end position="102"/>
    </location>
</feature>
<gene>
    <name evidence="2" type="ORF">GOP47_0004462</name>
</gene>
<feature type="region of interest" description="Disordered" evidence="1">
    <location>
        <begin position="1"/>
        <end position="32"/>
    </location>
</feature>
<dbReference type="Proteomes" id="UP000886520">
    <property type="component" value="Chromosome 4"/>
</dbReference>
<feature type="region of interest" description="Disordered" evidence="1">
    <location>
        <begin position="82"/>
        <end position="118"/>
    </location>
</feature>
<name>A0A9D4ZMV1_ADICA</name>
<dbReference type="OrthoDB" id="2001804at2759"/>
<organism evidence="2 3">
    <name type="scientific">Adiantum capillus-veneris</name>
    <name type="common">Maidenhair fern</name>
    <dbReference type="NCBI Taxonomy" id="13818"/>
    <lineage>
        <taxon>Eukaryota</taxon>
        <taxon>Viridiplantae</taxon>
        <taxon>Streptophyta</taxon>
        <taxon>Embryophyta</taxon>
        <taxon>Tracheophyta</taxon>
        <taxon>Polypodiopsida</taxon>
        <taxon>Polypodiidae</taxon>
        <taxon>Polypodiales</taxon>
        <taxon>Pteridineae</taxon>
        <taxon>Pteridaceae</taxon>
        <taxon>Vittarioideae</taxon>
        <taxon>Adiantum</taxon>
    </lineage>
</organism>
<keyword evidence="3" id="KW-1185">Reference proteome</keyword>
<feature type="region of interest" description="Disordered" evidence="1">
    <location>
        <begin position="420"/>
        <end position="469"/>
    </location>
</feature>
<feature type="compositionally biased region" description="Polar residues" evidence="1">
    <location>
        <begin position="1"/>
        <end position="21"/>
    </location>
</feature>
<dbReference type="AlphaFoldDB" id="A0A9D4ZMV1"/>
<comment type="caution">
    <text evidence="2">The sequence shown here is derived from an EMBL/GenBank/DDBJ whole genome shotgun (WGS) entry which is preliminary data.</text>
</comment>
<reference evidence="2" key="1">
    <citation type="submission" date="2021-01" db="EMBL/GenBank/DDBJ databases">
        <title>Adiantum capillus-veneris genome.</title>
        <authorList>
            <person name="Fang Y."/>
            <person name="Liao Q."/>
        </authorList>
    </citation>
    <scope>NUCLEOTIDE SEQUENCE</scope>
    <source>
        <strain evidence="2">H3</strain>
        <tissue evidence="2">Leaf</tissue>
    </source>
</reference>
<proteinExistence type="predicted"/>
<sequence length="469" mass="52860">MGRPNSVISNGGQDQSGTSEKTPLESRFKAEANVRRCPPCVAPPTSTPISSIAVPSPLYDEVELAGLKTQMADFVQRMQLKHHADQKAIKSPVPAEASASAHEPPPRRPPPPPPAEEVERDIRRSISSSAEVSGFRRPISAIHRFFRRVISGRSFSKSSNSATAAAQLEHEAPAPLINEVQPEAIDDMQHHYHHYIHHHHHHYHYGDGSPEDAEFNATPRARRRHSESSGFRPRIPALTWEENEVNPEDDWQESPLSAFLPRRRRHSTDSTFAEAAVRYSPSWKPQYVGKVRWTPDKLGPAKRSPELVQAVPRRYNSERFTNGTKVTQEWKEDVVEVRGGRWQSADVKSRRRLSEESLRDGAAMEGKRAGVRAGEGAGGGTYKLSANYERKPALGRRHSESFVDASRRRVEKVVHEELQRNGYFNEESDQSLKGRSLLRPPSPAAYRQHRQPASRSPLPPVYRLSNYQQ</sequence>
<protein>
    <submittedName>
        <fullName evidence="2">Uncharacterized protein</fullName>
    </submittedName>
</protein>
<feature type="compositionally biased region" description="Basic and acidic residues" evidence="1">
    <location>
        <begin position="22"/>
        <end position="32"/>
    </location>
</feature>
<accession>A0A9D4ZMV1</accession>